<dbReference type="Gene3D" id="3.20.20.30">
    <property type="entry name" value="Luciferase-like domain"/>
    <property type="match status" value="1"/>
</dbReference>
<feature type="domain" description="Carrier" evidence="4">
    <location>
        <begin position="1396"/>
        <end position="1472"/>
    </location>
</feature>
<dbReference type="Proteomes" id="UP001226762">
    <property type="component" value="Unassembled WGS sequence"/>
</dbReference>
<evidence type="ECO:0000256" key="1">
    <source>
        <dbReference type="ARBA" id="ARBA00022450"/>
    </source>
</evidence>
<dbReference type="PRINTS" id="PR00154">
    <property type="entry name" value="AMPBINDING"/>
</dbReference>
<dbReference type="InterPro" id="IPR011034">
    <property type="entry name" value="Formyl_transferase-like_C_sf"/>
</dbReference>
<gene>
    <name evidence="5" type="ORF">NO357_05490</name>
</gene>
<dbReference type="FunFam" id="3.30.300.30:FF:000010">
    <property type="entry name" value="Enterobactin synthetase component F"/>
    <property type="match status" value="1"/>
</dbReference>
<dbReference type="FunFam" id="1.10.1200.10:FF:000016">
    <property type="entry name" value="Non-ribosomal peptide synthase"/>
    <property type="match status" value="1"/>
</dbReference>
<dbReference type="InterPro" id="IPR005793">
    <property type="entry name" value="Formyl_trans_C"/>
</dbReference>
<dbReference type="FunFam" id="2.30.38.10:FF:000001">
    <property type="entry name" value="Non-ribosomal peptide synthetase PvdI"/>
    <property type="match status" value="1"/>
</dbReference>
<dbReference type="CDD" id="cd08700">
    <property type="entry name" value="FMT_C_OzmH_like"/>
    <property type="match status" value="1"/>
</dbReference>
<dbReference type="GO" id="GO:0031177">
    <property type="term" value="F:phosphopantetheine binding"/>
    <property type="evidence" value="ECO:0007669"/>
    <property type="project" value="InterPro"/>
</dbReference>
<accession>A0AAE3WCW2</accession>
<dbReference type="GO" id="GO:0072330">
    <property type="term" value="P:monocarboxylic acid biosynthetic process"/>
    <property type="evidence" value="ECO:0007669"/>
    <property type="project" value="UniProtKB-ARBA"/>
</dbReference>
<dbReference type="InterPro" id="IPR025110">
    <property type="entry name" value="AMP-bd_C"/>
</dbReference>
<dbReference type="RefSeq" id="WP_306734597.1">
    <property type="nucleotide sequence ID" value="NZ_JANHAX010000001.1"/>
</dbReference>
<dbReference type="EMBL" id="JANHAX010000001">
    <property type="protein sequence ID" value="MDQ2089350.1"/>
    <property type="molecule type" value="Genomic_DNA"/>
</dbReference>
<dbReference type="PROSITE" id="PS50075">
    <property type="entry name" value="CARRIER"/>
    <property type="match status" value="1"/>
</dbReference>
<dbReference type="InterPro" id="IPR011251">
    <property type="entry name" value="Luciferase-like_dom"/>
</dbReference>
<dbReference type="InterPro" id="IPR036736">
    <property type="entry name" value="ACP-like_sf"/>
</dbReference>
<dbReference type="PROSITE" id="PS00455">
    <property type="entry name" value="AMP_BINDING"/>
    <property type="match status" value="1"/>
</dbReference>
<reference evidence="5" key="2">
    <citation type="submission" date="2023-02" db="EMBL/GenBank/DDBJ databases">
        <title>'Rhodoalgimonas zhirmunskyi' gen. nov., isolated from a red alga.</title>
        <authorList>
            <person name="Nedashkovskaya O.I."/>
            <person name="Otstavnykh N.Y."/>
            <person name="Bystritskaya E.P."/>
            <person name="Balabanova L.A."/>
            <person name="Isaeva M.P."/>
        </authorList>
    </citation>
    <scope>NUCLEOTIDE SEQUENCE</scope>
    <source>
        <strain evidence="5">KCTC 52189</strain>
    </source>
</reference>
<evidence type="ECO:0000256" key="3">
    <source>
        <dbReference type="SAM" id="MobiDB-lite"/>
    </source>
</evidence>
<dbReference type="SUPFAM" id="SSF47336">
    <property type="entry name" value="ACP-like"/>
    <property type="match status" value="1"/>
</dbReference>
<dbReference type="InterPro" id="IPR024011">
    <property type="entry name" value="Biosynth_lucif-like_mOase_dom"/>
</dbReference>
<dbReference type="Gene3D" id="3.40.50.12230">
    <property type="match status" value="1"/>
</dbReference>
<dbReference type="Pfam" id="PF13193">
    <property type="entry name" value="AMP-binding_C"/>
    <property type="match status" value="1"/>
</dbReference>
<dbReference type="SUPFAM" id="SSF53328">
    <property type="entry name" value="Formyltransferase"/>
    <property type="match status" value="1"/>
</dbReference>
<dbReference type="InterPro" id="IPR042099">
    <property type="entry name" value="ANL_N_sf"/>
</dbReference>
<dbReference type="SUPFAM" id="SSF50486">
    <property type="entry name" value="FMT C-terminal domain-like"/>
    <property type="match status" value="1"/>
</dbReference>
<evidence type="ECO:0000313" key="5">
    <source>
        <dbReference type="EMBL" id="MDQ2089350.1"/>
    </source>
</evidence>
<comment type="caution">
    <text evidence="5">The sequence shown here is derived from an EMBL/GenBank/DDBJ whole genome shotgun (WGS) entry which is preliminary data.</text>
</comment>
<organism evidence="5 6">
    <name type="scientific">Marimonas arenosa</name>
    <dbReference type="NCBI Taxonomy" id="1795305"/>
    <lineage>
        <taxon>Bacteria</taxon>
        <taxon>Pseudomonadati</taxon>
        <taxon>Pseudomonadota</taxon>
        <taxon>Alphaproteobacteria</taxon>
        <taxon>Rhodobacterales</taxon>
        <taxon>Paracoccaceae</taxon>
        <taxon>Marimonas</taxon>
    </lineage>
</organism>
<dbReference type="InterPro" id="IPR020459">
    <property type="entry name" value="AMP-binding"/>
</dbReference>
<dbReference type="Pfam" id="PF02911">
    <property type="entry name" value="Formyl_trans_C"/>
    <property type="match status" value="1"/>
</dbReference>
<keyword evidence="2" id="KW-0597">Phosphoprotein</keyword>
<keyword evidence="6" id="KW-1185">Reference proteome</keyword>
<dbReference type="FunFam" id="3.40.50.980:FF:000001">
    <property type="entry name" value="Non-ribosomal peptide synthetase"/>
    <property type="match status" value="1"/>
</dbReference>
<evidence type="ECO:0000313" key="6">
    <source>
        <dbReference type="Proteomes" id="UP001226762"/>
    </source>
</evidence>
<dbReference type="Gene3D" id="3.40.50.12780">
    <property type="entry name" value="N-terminal domain of ligase-like"/>
    <property type="match status" value="2"/>
</dbReference>
<dbReference type="GO" id="GO:0016705">
    <property type="term" value="F:oxidoreductase activity, acting on paired donors, with incorporation or reduction of molecular oxygen"/>
    <property type="evidence" value="ECO:0007669"/>
    <property type="project" value="InterPro"/>
</dbReference>
<dbReference type="Gene3D" id="3.30.300.30">
    <property type="match status" value="1"/>
</dbReference>
<dbReference type="GO" id="GO:0044550">
    <property type="term" value="P:secondary metabolite biosynthetic process"/>
    <property type="evidence" value="ECO:0007669"/>
    <property type="project" value="TreeGrafter"/>
</dbReference>
<dbReference type="SMART" id="SM00823">
    <property type="entry name" value="PKS_PP"/>
    <property type="match status" value="1"/>
</dbReference>
<dbReference type="Pfam" id="PF00296">
    <property type="entry name" value="Bac_luciferase"/>
    <property type="match status" value="1"/>
</dbReference>
<dbReference type="InterPro" id="IPR045851">
    <property type="entry name" value="AMP-bd_C_sf"/>
</dbReference>
<evidence type="ECO:0000256" key="2">
    <source>
        <dbReference type="ARBA" id="ARBA00022553"/>
    </source>
</evidence>
<dbReference type="SUPFAM" id="SSF56801">
    <property type="entry name" value="Acetyl-CoA synthetase-like"/>
    <property type="match status" value="2"/>
</dbReference>
<dbReference type="NCBIfam" id="TIGR04020">
    <property type="entry name" value="seco_metab_LLM"/>
    <property type="match status" value="1"/>
</dbReference>
<feature type="compositionally biased region" description="Basic and acidic residues" evidence="3">
    <location>
        <begin position="1488"/>
        <end position="1503"/>
    </location>
</feature>
<feature type="compositionally biased region" description="Basic residues" evidence="3">
    <location>
        <begin position="1504"/>
        <end position="1515"/>
    </location>
</feature>
<dbReference type="GO" id="GO:0005737">
    <property type="term" value="C:cytoplasm"/>
    <property type="evidence" value="ECO:0007669"/>
    <property type="project" value="TreeGrafter"/>
</dbReference>
<dbReference type="InterPro" id="IPR020806">
    <property type="entry name" value="PKS_PP-bd"/>
</dbReference>
<sequence length="1515" mass="162990">MSQVFVIIGNESLAVQCGEKALAQGHALAAVVTRNPEVSRWAEGRGIAAIAPGTGLADRLAPVAHDWILSIANLDMLPRAVLALPRRGAVNFHDGPLPAYAGLNAPVWAMLEGETRHGVAWHMMEAEADTGGVVARAGFEITPNDTALTLNTKAYEAAIGSFDEVLEKLECSEVPFEKQSLEGRTYYGRLKRPAAAGRVDFTTTATGVTRFVRALDHGPYWNPLVMPKIEAGGRVLLVGGAKVSKEPVAAAPGTLLEVEDNALLVACAEGAVVLSAVTAICGGEVLLPTLVAKGDVLASPGADTGAALDKAMTLAAKGDARWRTRLREMVPADLAGIGAAPGEPREIALDLTISGDDTLRLAAGLVAALSESGVADLAFAADGRVAAPGYVSDWVPVRVGDDLEAARQAPVFALDLQARDREIGRVTQPAIGLSDAGMVPGTAMSFTSDTLIYDAGRVPEALAQLWAKRMEHLSRVPGVLELHPKDMPVLPEAERALVLETWNATETDFDPQLCVHQAFEAQVEKTPDAVALVFEGESLSYAELNAQANKVAHVLREIGVAPGSLVGLATERSVHLLTGALGILKAGGAYVPLDPSYPADRIALYVEDSGAPVIVTTRATMAALPLSRADTLVLDDDPRLGAAPDSNVESNVKGDDLAYLIYTSGSTGKPKGVMVEHRNVSNFFTGMDARIPHEAGNVWLAVTSLSFDISVLELFWTLARGFKLVLSGDENRTLVSHGRIAMTGKGMEFGLFYWGNDDGPGKQKYRMLLDGAKFADANGFSAVWTPERHFAAFGGPYPNPAVTGAAIAAVTKNISVRSGSCVAPLHHPLRIAEDWAVIDNLTEGRAGLGIASGWQPDDFVLRPENAPPTNKAAMFDTIEKIRALWRGETVEFPNGNGKDCAVLTQPRPVSRELPVWLTIAGNPQTWREAGEIGANVLTHLLGQSIDEVGEKIKIYHEALRKAGHNPDDFNVTLMLHTYIDETREKAKEIARGPMKDYLSAAAVLIKQYAWTFPAFKRPKGVDNPFELDLDTLTEEDLEGILEFAFLRYFEDSGLFGTVEDALDRVEQLKRIGVTEIGCLIDYGIDPEVVLESLPRLAEVHRQANLAEGMAEDDYSIAAQIVRHGVTHLQCTPSLARMIAMNEEARMALGRVKHLMIGGEALPGALVEEFAQITGAHIENMYGPTETTIWSTTETAQPGEGVVNIGTPVANTRVYVLDEAGAPVPVGVPGELFVGGAGVTRGYWQRDDLTAERFVADPFHGGRMYRTGDLVRWRADGKLDFLGRADHQVKLRGYRIELGEIEARLMDRPGIRQAVVMAREDSPGDKRLVAYVLSDAAPDEAALKAALARDLPEFMVPGHVVRLDAFPLTPNRKVDRKALPAPMRVTAPAQASEQKLHEAGSVEAHISAVWTHVLGVDHIGAKDSFFDLGGHSLLAVQAHREIRELCGVPKLAITDIFRFPTLAGLAQRVRDLSSTAGEAPAPVAAAKAASEEREDVRRDTMSRRRDMRARRRMART</sequence>
<dbReference type="Pfam" id="PF00501">
    <property type="entry name" value="AMP-binding"/>
    <property type="match status" value="2"/>
</dbReference>
<name>A0AAE3WCW2_9RHOB</name>
<proteinExistence type="predicted"/>
<feature type="region of interest" description="Disordered" evidence="3">
    <location>
        <begin position="1473"/>
        <end position="1515"/>
    </location>
</feature>
<dbReference type="PANTHER" id="PTHR45527">
    <property type="entry name" value="NONRIBOSOMAL PEPTIDE SYNTHETASE"/>
    <property type="match status" value="1"/>
</dbReference>
<dbReference type="InterPro" id="IPR000873">
    <property type="entry name" value="AMP-dep_synth/lig_dom"/>
</dbReference>
<feature type="compositionally biased region" description="Low complexity" evidence="3">
    <location>
        <begin position="1475"/>
        <end position="1487"/>
    </location>
</feature>
<evidence type="ECO:0000259" key="4">
    <source>
        <dbReference type="PROSITE" id="PS50075"/>
    </source>
</evidence>
<reference evidence="5" key="1">
    <citation type="submission" date="2022-07" db="EMBL/GenBank/DDBJ databases">
        <authorList>
            <person name="Otstavnykh N."/>
            <person name="Isaeva M."/>
            <person name="Bystritskaya E."/>
        </authorList>
    </citation>
    <scope>NUCLEOTIDE SEQUENCE</scope>
    <source>
        <strain evidence="5">KCTC 52189</strain>
    </source>
</reference>
<dbReference type="Gene3D" id="1.10.1200.10">
    <property type="entry name" value="ACP-like"/>
    <property type="match status" value="1"/>
</dbReference>
<dbReference type="InterPro" id="IPR036477">
    <property type="entry name" value="Formyl_transf_N_sf"/>
</dbReference>
<keyword evidence="1" id="KW-0596">Phosphopantetheine</keyword>
<protein>
    <submittedName>
        <fullName evidence="5">LLM class flavin-dependent oxidoreductase</fullName>
    </submittedName>
</protein>
<dbReference type="CDD" id="cd05930">
    <property type="entry name" value="A_NRPS"/>
    <property type="match status" value="1"/>
</dbReference>
<dbReference type="Pfam" id="PF00550">
    <property type="entry name" value="PP-binding"/>
    <property type="match status" value="1"/>
</dbReference>
<dbReference type="InterPro" id="IPR002376">
    <property type="entry name" value="Formyl_transf_N"/>
</dbReference>
<dbReference type="InterPro" id="IPR020845">
    <property type="entry name" value="AMP-binding_CS"/>
</dbReference>
<dbReference type="InterPro" id="IPR009081">
    <property type="entry name" value="PP-bd_ACP"/>
</dbReference>
<dbReference type="Pfam" id="PF00551">
    <property type="entry name" value="Formyl_trans_N"/>
    <property type="match status" value="1"/>
</dbReference>
<dbReference type="InterPro" id="IPR036661">
    <property type="entry name" value="Luciferase-like_sf"/>
</dbReference>
<dbReference type="PANTHER" id="PTHR45527:SF1">
    <property type="entry name" value="FATTY ACID SYNTHASE"/>
    <property type="match status" value="1"/>
</dbReference>
<dbReference type="GO" id="GO:0043041">
    <property type="term" value="P:amino acid activation for nonribosomal peptide biosynthetic process"/>
    <property type="evidence" value="ECO:0007669"/>
    <property type="project" value="TreeGrafter"/>
</dbReference>
<dbReference type="SUPFAM" id="SSF51679">
    <property type="entry name" value="Bacterial luciferase-like"/>
    <property type="match status" value="1"/>
</dbReference>